<dbReference type="EMBL" id="QGKX02000088">
    <property type="protein sequence ID" value="KAF3587151.1"/>
    <property type="molecule type" value="Genomic_DNA"/>
</dbReference>
<dbReference type="AlphaFoldDB" id="A0A8S9S0J7"/>
<evidence type="ECO:0000313" key="2">
    <source>
        <dbReference type="Proteomes" id="UP000712600"/>
    </source>
</evidence>
<organism evidence="1 2">
    <name type="scientific">Brassica cretica</name>
    <name type="common">Mustard</name>
    <dbReference type="NCBI Taxonomy" id="69181"/>
    <lineage>
        <taxon>Eukaryota</taxon>
        <taxon>Viridiplantae</taxon>
        <taxon>Streptophyta</taxon>
        <taxon>Embryophyta</taxon>
        <taxon>Tracheophyta</taxon>
        <taxon>Spermatophyta</taxon>
        <taxon>Magnoliopsida</taxon>
        <taxon>eudicotyledons</taxon>
        <taxon>Gunneridae</taxon>
        <taxon>Pentapetalae</taxon>
        <taxon>rosids</taxon>
        <taxon>malvids</taxon>
        <taxon>Brassicales</taxon>
        <taxon>Brassicaceae</taxon>
        <taxon>Brassiceae</taxon>
        <taxon>Brassica</taxon>
    </lineage>
</organism>
<dbReference type="Proteomes" id="UP000712600">
    <property type="component" value="Unassembled WGS sequence"/>
</dbReference>
<proteinExistence type="predicted"/>
<name>A0A8S9S0J7_BRACR</name>
<evidence type="ECO:0008006" key="3">
    <source>
        <dbReference type="Google" id="ProtNLM"/>
    </source>
</evidence>
<reference evidence="1" key="1">
    <citation type="submission" date="2019-12" db="EMBL/GenBank/DDBJ databases">
        <title>Genome sequencing and annotation of Brassica cretica.</title>
        <authorList>
            <person name="Studholme D.J."/>
            <person name="Sarris P."/>
        </authorList>
    </citation>
    <scope>NUCLEOTIDE SEQUENCE</scope>
    <source>
        <strain evidence="1">PFS-109/04</strain>
        <tissue evidence="1">Leaf</tissue>
    </source>
</reference>
<gene>
    <name evidence="1" type="ORF">F2Q69_00030032</name>
</gene>
<sequence>MVQDRSIIIFNRRGVSFVSIDDTGCASIDCLSFVSTSKGVGDIIITQGNASRDYIGSALVAEALAVKMALAKAKALNLEIL</sequence>
<evidence type="ECO:0000313" key="1">
    <source>
        <dbReference type="EMBL" id="KAF3587151.1"/>
    </source>
</evidence>
<comment type="caution">
    <text evidence="1">The sequence shown here is derived from an EMBL/GenBank/DDBJ whole genome shotgun (WGS) entry which is preliminary data.</text>
</comment>
<protein>
    <recommendedName>
        <fullName evidence="3">RNase H type-1 domain-containing protein</fullName>
    </recommendedName>
</protein>
<accession>A0A8S9S0J7</accession>